<accession>A0A367KEH7</accession>
<organism evidence="1 2">
    <name type="scientific">Rhizopus stolonifer</name>
    <name type="common">Rhizopus nigricans</name>
    <dbReference type="NCBI Taxonomy" id="4846"/>
    <lineage>
        <taxon>Eukaryota</taxon>
        <taxon>Fungi</taxon>
        <taxon>Fungi incertae sedis</taxon>
        <taxon>Mucoromycota</taxon>
        <taxon>Mucoromycotina</taxon>
        <taxon>Mucoromycetes</taxon>
        <taxon>Mucorales</taxon>
        <taxon>Mucorineae</taxon>
        <taxon>Rhizopodaceae</taxon>
        <taxon>Rhizopus</taxon>
    </lineage>
</organism>
<reference evidence="1 2" key="1">
    <citation type="journal article" date="2018" name="G3 (Bethesda)">
        <title>Phylogenetic and Phylogenomic Definition of Rhizopus Species.</title>
        <authorList>
            <person name="Gryganskyi A.P."/>
            <person name="Golan J."/>
            <person name="Dolatabadi S."/>
            <person name="Mondo S."/>
            <person name="Robb S."/>
            <person name="Idnurm A."/>
            <person name="Muszewska A."/>
            <person name="Steczkiewicz K."/>
            <person name="Masonjones S."/>
            <person name="Liao H.L."/>
            <person name="Gajdeczka M.T."/>
            <person name="Anike F."/>
            <person name="Vuek A."/>
            <person name="Anishchenko I.M."/>
            <person name="Voigt K."/>
            <person name="de Hoog G.S."/>
            <person name="Smith M.E."/>
            <person name="Heitman J."/>
            <person name="Vilgalys R."/>
            <person name="Stajich J.E."/>
        </authorList>
    </citation>
    <scope>NUCLEOTIDE SEQUENCE [LARGE SCALE GENOMIC DNA]</scope>
    <source>
        <strain evidence="1 2">LSU 92-RS-03</strain>
    </source>
</reference>
<dbReference type="InterPro" id="IPR036691">
    <property type="entry name" value="Endo/exonu/phosph_ase_sf"/>
</dbReference>
<evidence type="ECO:0000313" key="2">
    <source>
        <dbReference type="Proteomes" id="UP000253551"/>
    </source>
</evidence>
<dbReference type="Proteomes" id="UP000253551">
    <property type="component" value="Unassembled WGS sequence"/>
</dbReference>
<comment type="caution">
    <text evidence="1">The sequence shown here is derived from an EMBL/GenBank/DDBJ whole genome shotgun (WGS) entry which is preliminary data.</text>
</comment>
<evidence type="ECO:0000313" key="1">
    <source>
        <dbReference type="EMBL" id="RCI00520.1"/>
    </source>
</evidence>
<proteinExistence type="predicted"/>
<dbReference type="OrthoDB" id="2208582at2759"/>
<dbReference type="AlphaFoldDB" id="A0A367KEH7"/>
<gene>
    <name evidence="1" type="ORF">CU098_005491</name>
</gene>
<keyword evidence="2" id="KW-1185">Reference proteome</keyword>
<dbReference type="STRING" id="4846.A0A367KEH7"/>
<protein>
    <recommendedName>
        <fullName evidence="3">Endonuclease/exonuclease/phosphatase domain-containing protein</fullName>
    </recommendedName>
</protein>
<name>A0A367KEH7_RHIST</name>
<evidence type="ECO:0008006" key="3">
    <source>
        <dbReference type="Google" id="ProtNLM"/>
    </source>
</evidence>
<sequence>MNNILCQCASLNTNSLIKIHTSQIQKDYIRYLCLQKYDIFCFQESHASTPKLIRSLDVRFQAKESYWTSHVGIISFNSNFHTTNIDISTTFISTRFQLSKIEHPQQLLEQRKTRILDKVTVMLYAMHEHIPFDHLIIAGDFDYSNVRLDRISYATSSDWRINQLVHTQLLEGNSSETTAQGKRSDQLKKLETYFTYQL</sequence>
<dbReference type="EMBL" id="PJQM01001833">
    <property type="protein sequence ID" value="RCI00520.1"/>
    <property type="molecule type" value="Genomic_DNA"/>
</dbReference>
<dbReference type="SUPFAM" id="SSF56219">
    <property type="entry name" value="DNase I-like"/>
    <property type="match status" value="1"/>
</dbReference>
<dbReference type="Gene3D" id="3.60.10.10">
    <property type="entry name" value="Endonuclease/exonuclease/phosphatase"/>
    <property type="match status" value="1"/>
</dbReference>